<keyword evidence="2" id="KW-1185">Reference proteome</keyword>
<organism evidence="1 2">
    <name type="scientific">Ralstonia phage P-PSG-11</name>
    <dbReference type="NCBI Taxonomy" id="2652430"/>
    <lineage>
        <taxon>Viruses</taxon>
        <taxon>Duplodnaviria</taxon>
        <taxon>Heunggongvirae</taxon>
        <taxon>Uroviricota</taxon>
        <taxon>Caudoviricetes</taxon>
        <taxon>Autographivirales</taxon>
        <taxon>Gyeongsanvirus</taxon>
        <taxon>Gyeongsanvirus PPSG11</taxon>
    </lineage>
</organism>
<accession>A0A5P8D5X3</accession>
<name>A0A5P8D5X3_9CAUD</name>
<reference evidence="1 2" key="1">
    <citation type="submission" date="2019-08" db="EMBL/GenBank/DDBJ databases">
        <title>Six bacteriophages against potato bacterial diseases.</title>
        <authorList>
            <person name="Zhang X."/>
            <person name="Kering K."/>
        </authorList>
    </citation>
    <scope>NUCLEOTIDE SEQUENCE [LARGE SCALE GENOMIC DNA]</scope>
</reference>
<sequence length="96" mass="10430">MTQLPQKALEGAETVRQMAHLESTDDVLRALIQATKEELDEVAGDSYKTAALVARKHAEVIAQAAYLATRIRSGENIGEALFPVTGRRIPEDATPN</sequence>
<evidence type="ECO:0000313" key="1">
    <source>
        <dbReference type="EMBL" id="QFP93699.1"/>
    </source>
</evidence>
<proteinExistence type="predicted"/>
<evidence type="ECO:0000313" key="2">
    <source>
        <dbReference type="Proteomes" id="UP000326262"/>
    </source>
</evidence>
<dbReference type="Proteomes" id="UP000326262">
    <property type="component" value="Segment"/>
</dbReference>
<dbReference type="EMBL" id="MN270889">
    <property type="protein sequence ID" value="QFP93699.1"/>
    <property type="molecule type" value="Genomic_DNA"/>
</dbReference>
<protein>
    <submittedName>
        <fullName evidence="1">Uncharacterized protein</fullName>
    </submittedName>
</protein>